<proteinExistence type="predicted"/>
<dbReference type="AlphaFoldDB" id="A0A0E9RUX3"/>
<organism evidence="1">
    <name type="scientific">Anguilla anguilla</name>
    <name type="common">European freshwater eel</name>
    <name type="synonym">Muraena anguilla</name>
    <dbReference type="NCBI Taxonomy" id="7936"/>
    <lineage>
        <taxon>Eukaryota</taxon>
        <taxon>Metazoa</taxon>
        <taxon>Chordata</taxon>
        <taxon>Craniata</taxon>
        <taxon>Vertebrata</taxon>
        <taxon>Euteleostomi</taxon>
        <taxon>Actinopterygii</taxon>
        <taxon>Neopterygii</taxon>
        <taxon>Teleostei</taxon>
        <taxon>Anguilliformes</taxon>
        <taxon>Anguillidae</taxon>
        <taxon>Anguilla</taxon>
    </lineage>
</organism>
<sequence length="27" mass="3089">MQGEYSGWGINHIQIKCLVPISKLLFI</sequence>
<name>A0A0E9RUX3_ANGAN</name>
<dbReference type="EMBL" id="GBXM01075668">
    <property type="protein sequence ID" value="JAH32909.1"/>
    <property type="molecule type" value="Transcribed_RNA"/>
</dbReference>
<reference evidence="1" key="1">
    <citation type="submission" date="2014-11" db="EMBL/GenBank/DDBJ databases">
        <authorList>
            <person name="Amaro Gonzalez C."/>
        </authorList>
    </citation>
    <scope>NUCLEOTIDE SEQUENCE</scope>
</reference>
<protein>
    <submittedName>
        <fullName evidence="1">Uncharacterized protein</fullName>
    </submittedName>
</protein>
<evidence type="ECO:0000313" key="1">
    <source>
        <dbReference type="EMBL" id="JAH32909.1"/>
    </source>
</evidence>
<accession>A0A0E9RUX3</accession>
<reference evidence="1" key="2">
    <citation type="journal article" date="2015" name="Fish Shellfish Immunol.">
        <title>Early steps in the European eel (Anguilla anguilla)-Vibrio vulnificus interaction in the gills: Role of the RtxA13 toxin.</title>
        <authorList>
            <person name="Callol A."/>
            <person name="Pajuelo D."/>
            <person name="Ebbesson L."/>
            <person name="Teles M."/>
            <person name="MacKenzie S."/>
            <person name="Amaro C."/>
        </authorList>
    </citation>
    <scope>NUCLEOTIDE SEQUENCE</scope>
</reference>